<accession>A0AAV4W1H7</accession>
<dbReference type="Proteomes" id="UP001054837">
    <property type="component" value="Unassembled WGS sequence"/>
</dbReference>
<feature type="transmembrane region" description="Helical" evidence="7">
    <location>
        <begin position="376"/>
        <end position="399"/>
    </location>
</feature>
<reference evidence="9 10" key="1">
    <citation type="submission" date="2021-06" db="EMBL/GenBank/DDBJ databases">
        <title>Caerostris darwini draft genome.</title>
        <authorList>
            <person name="Kono N."/>
            <person name="Arakawa K."/>
        </authorList>
    </citation>
    <scope>NUCLEOTIDE SEQUENCE [LARGE SCALE GENOMIC DNA]</scope>
</reference>
<gene>
    <name evidence="9" type="primary">Tmc5</name>
    <name evidence="9" type="ORF">CDAR_451651</name>
</gene>
<proteinExistence type="inferred from homology"/>
<evidence type="ECO:0000256" key="7">
    <source>
        <dbReference type="SAM" id="Phobius"/>
    </source>
</evidence>
<comment type="caution">
    <text evidence="9">The sequence shown here is derived from an EMBL/GenBank/DDBJ whole genome shotgun (WGS) entry which is preliminary data.</text>
</comment>
<evidence type="ECO:0000259" key="8">
    <source>
        <dbReference type="Pfam" id="PF07810"/>
    </source>
</evidence>
<keyword evidence="3 7" id="KW-0812">Transmembrane</keyword>
<evidence type="ECO:0000256" key="5">
    <source>
        <dbReference type="ARBA" id="ARBA00023136"/>
    </source>
</evidence>
<dbReference type="EMBL" id="BPLQ01013883">
    <property type="protein sequence ID" value="GIY75739.1"/>
    <property type="molecule type" value="Genomic_DNA"/>
</dbReference>
<feature type="transmembrane region" description="Helical" evidence="7">
    <location>
        <begin position="593"/>
        <end position="614"/>
    </location>
</feature>
<dbReference type="InterPro" id="IPR038900">
    <property type="entry name" value="TMC"/>
</dbReference>
<feature type="transmembrane region" description="Helical" evidence="7">
    <location>
        <begin position="203"/>
        <end position="225"/>
    </location>
</feature>
<dbReference type="PANTHER" id="PTHR23302">
    <property type="entry name" value="TRANSMEMBRANE CHANNEL-RELATED"/>
    <property type="match status" value="1"/>
</dbReference>
<feature type="transmembrane region" description="Helical" evidence="7">
    <location>
        <begin position="451"/>
        <end position="470"/>
    </location>
</feature>
<sequence length="835" mass="96434">MAKSRKTKREEEIENRLQNFDNKLQEDEYGYVDTKGKKASSTLLLELPSRHLEDILVDEQTEQEKSATSLRRRDSHYRKVRLRNASLNYHKINIGAEKIYEILNADPDVDETDKMKTLREMHQSLTIKRQVKERLDAEKQRKIATKTLSYLTRIKLALLMTWHKFWHEIKGLSYIFEPWHSSIKTIQGQYGSGVASYFIFLRWLLYINLWNFFTTFCFVVTPQLIVTTKTNYTSLSSNSSESFHFSNLLTGSGWLTDSLFYYGHYSHKVLEVIPHLYYNMPLAYLLTIGINAIINLIAVSSSITASYQKNYVDTAGGIKNVFCNKIFSAWDYAIETENAAQLQKRSFCNGMKELLYMKYQDKMQRTTKQIIIQKSLIVLVSLLCLTAIGGVGYVSYYLLERKVLKVKVKILEDMTLPLTVTCIGIISYFVLKHATRLELYLSNRLRLYLTMIRVVTLRIVMLGIIAYFWIFIHKPPRDDKICYETELGKEIYRLILVNFLVETLVFTLIGEYGRKLISLCFPAIGRSTFDVAYNTLDLIYYQTLAWIAMFCVPLGSLMILIILIILFYMKRISMSVTCKPPVRSWSVNEAQTFYLVLTFIMFFFAALTVGYSIFGTEPSECGPYRDYHKTGDIITSIIFGTDEKGLFTKIVAYITSPGVLFAVFCALGLVVYYMRAQAKAHISVIKKIREQLILASKDKVFLLKLFDEAFIEHWKNKGVLNTKSKDTETPRRMSDNSQHDVFNEGYTEYYDRPLESPLHQKFSPNYIPAKVPINMINHDNGSSSHNNINNISGRSDGFRSPIASFSKESPLQLRRGSPYPSHQHGFRHLISDDSS</sequence>
<dbReference type="InterPro" id="IPR012496">
    <property type="entry name" value="TMC_dom"/>
</dbReference>
<dbReference type="GO" id="GO:0005886">
    <property type="term" value="C:plasma membrane"/>
    <property type="evidence" value="ECO:0007669"/>
    <property type="project" value="InterPro"/>
</dbReference>
<comment type="subcellular location">
    <subcellularLocation>
        <location evidence="1">Membrane</location>
        <topology evidence="1">Multi-pass membrane protein</topology>
    </subcellularLocation>
</comment>
<feature type="transmembrane region" description="Helical" evidence="7">
    <location>
        <begin position="650"/>
        <end position="673"/>
    </location>
</feature>
<evidence type="ECO:0000256" key="3">
    <source>
        <dbReference type="ARBA" id="ARBA00022692"/>
    </source>
</evidence>
<dbReference type="AlphaFoldDB" id="A0AAV4W1H7"/>
<dbReference type="Pfam" id="PF07810">
    <property type="entry name" value="TMC"/>
    <property type="match status" value="1"/>
</dbReference>
<evidence type="ECO:0000256" key="1">
    <source>
        <dbReference type="ARBA" id="ARBA00004141"/>
    </source>
</evidence>
<keyword evidence="5 7" id="KW-0472">Membrane</keyword>
<evidence type="ECO:0000256" key="4">
    <source>
        <dbReference type="ARBA" id="ARBA00022989"/>
    </source>
</evidence>
<evidence type="ECO:0000313" key="9">
    <source>
        <dbReference type="EMBL" id="GIY75739.1"/>
    </source>
</evidence>
<feature type="compositionally biased region" description="Low complexity" evidence="6">
    <location>
        <begin position="778"/>
        <end position="793"/>
    </location>
</feature>
<evidence type="ECO:0000313" key="10">
    <source>
        <dbReference type="Proteomes" id="UP001054837"/>
    </source>
</evidence>
<feature type="region of interest" description="Disordered" evidence="6">
    <location>
        <begin position="778"/>
        <end position="835"/>
    </location>
</feature>
<feature type="transmembrane region" description="Helical" evidence="7">
    <location>
        <begin position="544"/>
        <end position="569"/>
    </location>
</feature>
<evidence type="ECO:0000256" key="6">
    <source>
        <dbReference type="SAM" id="MobiDB-lite"/>
    </source>
</evidence>
<feature type="domain" description="TMC" evidence="8">
    <location>
        <begin position="482"/>
        <end position="585"/>
    </location>
</feature>
<name>A0AAV4W1H7_9ARAC</name>
<keyword evidence="10" id="KW-1185">Reference proteome</keyword>
<dbReference type="PANTHER" id="PTHR23302:SF43">
    <property type="entry name" value="TMC DOMAIN-CONTAINING PROTEIN"/>
    <property type="match status" value="1"/>
</dbReference>
<dbReference type="GO" id="GO:0008381">
    <property type="term" value="F:mechanosensitive monoatomic ion channel activity"/>
    <property type="evidence" value="ECO:0007669"/>
    <property type="project" value="TreeGrafter"/>
</dbReference>
<comment type="similarity">
    <text evidence="2">Belongs to the TMC family.</text>
</comment>
<keyword evidence="4 7" id="KW-1133">Transmembrane helix</keyword>
<protein>
    <submittedName>
        <fullName evidence="9">Transmembrane channel-like protein 5</fullName>
    </submittedName>
</protein>
<evidence type="ECO:0000256" key="2">
    <source>
        <dbReference type="ARBA" id="ARBA00006510"/>
    </source>
</evidence>
<organism evidence="9 10">
    <name type="scientific">Caerostris darwini</name>
    <dbReference type="NCBI Taxonomy" id="1538125"/>
    <lineage>
        <taxon>Eukaryota</taxon>
        <taxon>Metazoa</taxon>
        <taxon>Ecdysozoa</taxon>
        <taxon>Arthropoda</taxon>
        <taxon>Chelicerata</taxon>
        <taxon>Arachnida</taxon>
        <taxon>Araneae</taxon>
        <taxon>Araneomorphae</taxon>
        <taxon>Entelegynae</taxon>
        <taxon>Araneoidea</taxon>
        <taxon>Araneidae</taxon>
        <taxon>Caerostris</taxon>
    </lineage>
</organism>
<feature type="transmembrane region" description="Helical" evidence="7">
    <location>
        <begin position="411"/>
        <end position="431"/>
    </location>
</feature>
<feature type="transmembrane region" description="Helical" evidence="7">
    <location>
        <begin position="282"/>
        <end position="303"/>
    </location>
</feature>